<organism evidence="6 7">
    <name type="scientific">Microbacterium aurugineum</name>
    <dbReference type="NCBI Taxonomy" id="2851642"/>
    <lineage>
        <taxon>Bacteria</taxon>
        <taxon>Bacillati</taxon>
        <taxon>Actinomycetota</taxon>
        <taxon>Actinomycetes</taxon>
        <taxon>Micrococcales</taxon>
        <taxon>Microbacteriaceae</taxon>
        <taxon>Microbacterium</taxon>
    </lineage>
</organism>
<dbReference type="InterPro" id="IPR052032">
    <property type="entry name" value="ATP-dep_AA_Ligase"/>
</dbReference>
<dbReference type="PANTHER" id="PTHR43585:SF2">
    <property type="entry name" value="ATP-GRASP ENZYME FSQD"/>
    <property type="match status" value="1"/>
</dbReference>
<keyword evidence="1" id="KW-0436">Ligase</keyword>
<dbReference type="RefSeq" id="WP_153243167.1">
    <property type="nucleotide sequence ID" value="NZ_CP078078.1"/>
</dbReference>
<reference evidence="6 7" key="1">
    <citation type="submission" date="2021-06" db="EMBL/GenBank/DDBJ databases">
        <title>Genome-based taxonomic framework of Microbacterium strains isolated from marine environment, the description of four new species and reclassification of four preexisting species.</title>
        <authorList>
            <person name="Lee S.D."/>
            <person name="Kim S.-M."/>
            <person name="Byeon Y.-S."/>
            <person name="Yang H.L."/>
            <person name="Kim I.S."/>
        </authorList>
    </citation>
    <scope>NUCLEOTIDE SEQUENCE [LARGE SCALE GENOMIC DNA]</scope>
    <source>
        <strain evidence="6 7">KSW4-10</strain>
    </source>
</reference>
<name>A0ABY4IWQ8_9MICO</name>
<keyword evidence="2 4" id="KW-0547">Nucleotide-binding</keyword>
<proteinExistence type="predicted"/>
<dbReference type="Pfam" id="PF13535">
    <property type="entry name" value="ATP-grasp_4"/>
    <property type="match status" value="1"/>
</dbReference>
<dbReference type="Proteomes" id="UP000830631">
    <property type="component" value="Chromosome"/>
</dbReference>
<evidence type="ECO:0000313" key="7">
    <source>
        <dbReference type="Proteomes" id="UP000830631"/>
    </source>
</evidence>
<keyword evidence="3 4" id="KW-0067">ATP-binding</keyword>
<accession>A0ABY4IWQ8</accession>
<dbReference type="EMBL" id="CP078078">
    <property type="protein sequence ID" value="UPL16281.1"/>
    <property type="molecule type" value="Genomic_DNA"/>
</dbReference>
<dbReference type="PROSITE" id="PS50975">
    <property type="entry name" value="ATP_GRASP"/>
    <property type="match status" value="1"/>
</dbReference>
<sequence length="414" mass="45517">MTRRTAMVGINRNATQQMHASGASPSHYCEEREIWNAKSLGKWLSDIGVVEARPLWYEYQHEPLEVPPSLVRDLQRDGVVGILPGLEYAVEGAAQLALAMDLPGAGVQAARTLRNKALLRETTSSYDWGSVAFRLVSSPEELSDFLARQADSAIVKPVDRQGSLGVARVDRHSDGPALWNDILSAFEKDQTITGWSGQSRALVEELLVGDECSVEALVSDGRVQWVNLTAKHVLDSRHRVEIGHEIVAVEDWCLPVMQELVSSIGFEFGLLHAEFMRTAQGPRLIECAGRPPGDQILNLIEHAWGFSPTAAWSAIMCGGSFAFPDRAWGRASVAFIYADVDGKIVSDVDATMLSPEYVSSYTGARGDIVRRPRSSWDRLGFVVSAEALGARGLYDDARERADQLRPRVESGMRD</sequence>
<dbReference type="Gene3D" id="3.30.470.20">
    <property type="entry name" value="ATP-grasp fold, B domain"/>
    <property type="match status" value="1"/>
</dbReference>
<evidence type="ECO:0000256" key="3">
    <source>
        <dbReference type="ARBA" id="ARBA00022840"/>
    </source>
</evidence>
<dbReference type="PANTHER" id="PTHR43585">
    <property type="entry name" value="FUMIPYRROLE BIOSYNTHESIS PROTEIN C"/>
    <property type="match status" value="1"/>
</dbReference>
<evidence type="ECO:0000259" key="5">
    <source>
        <dbReference type="PROSITE" id="PS50975"/>
    </source>
</evidence>
<protein>
    <submittedName>
        <fullName evidence="6">ATP-grasp domain-containing protein</fullName>
    </submittedName>
</protein>
<evidence type="ECO:0000256" key="4">
    <source>
        <dbReference type="PROSITE-ProRule" id="PRU00409"/>
    </source>
</evidence>
<dbReference type="SUPFAM" id="SSF56059">
    <property type="entry name" value="Glutathione synthetase ATP-binding domain-like"/>
    <property type="match status" value="1"/>
</dbReference>
<evidence type="ECO:0000256" key="2">
    <source>
        <dbReference type="ARBA" id="ARBA00022741"/>
    </source>
</evidence>
<evidence type="ECO:0000313" key="6">
    <source>
        <dbReference type="EMBL" id="UPL16281.1"/>
    </source>
</evidence>
<gene>
    <name evidence="6" type="ORF">KV397_00170</name>
</gene>
<dbReference type="InterPro" id="IPR011761">
    <property type="entry name" value="ATP-grasp"/>
</dbReference>
<keyword evidence="7" id="KW-1185">Reference proteome</keyword>
<feature type="domain" description="ATP-grasp" evidence="5">
    <location>
        <begin position="120"/>
        <end position="317"/>
    </location>
</feature>
<evidence type="ECO:0000256" key="1">
    <source>
        <dbReference type="ARBA" id="ARBA00022598"/>
    </source>
</evidence>